<evidence type="ECO:0000256" key="11">
    <source>
        <dbReference type="RuleBase" id="RU003656"/>
    </source>
</evidence>
<evidence type="ECO:0000256" key="7">
    <source>
        <dbReference type="ARBA" id="ARBA00023136"/>
    </source>
</evidence>
<comment type="function">
    <text evidence="1 10">Produces ATP from ADP in the presence of a proton gradient across the membrane.</text>
</comment>
<evidence type="ECO:0000313" key="13">
    <source>
        <dbReference type="EMBL" id="GKY86982.1"/>
    </source>
</evidence>
<organism evidence="13 14">
    <name type="scientific">Sinisalibacter aestuarii</name>
    <dbReference type="NCBI Taxonomy" id="2949426"/>
    <lineage>
        <taxon>Bacteria</taxon>
        <taxon>Pseudomonadati</taxon>
        <taxon>Pseudomonadota</taxon>
        <taxon>Alphaproteobacteria</taxon>
        <taxon>Rhodobacterales</taxon>
        <taxon>Roseobacteraceae</taxon>
        <taxon>Sinisalibacter</taxon>
    </lineage>
</organism>
<dbReference type="PANTHER" id="PTHR13822">
    <property type="entry name" value="ATP SYNTHASE DELTA/EPSILON CHAIN"/>
    <property type="match status" value="1"/>
</dbReference>
<evidence type="ECO:0000256" key="6">
    <source>
        <dbReference type="ARBA" id="ARBA00023065"/>
    </source>
</evidence>
<name>A0ABQ5LPP9_9RHOB</name>
<evidence type="ECO:0000256" key="1">
    <source>
        <dbReference type="ARBA" id="ARBA00003543"/>
    </source>
</evidence>
<keyword evidence="10" id="KW-1003">Cell membrane</keyword>
<dbReference type="Pfam" id="PF02823">
    <property type="entry name" value="ATP-synt_DE_N"/>
    <property type="match status" value="1"/>
</dbReference>
<feature type="domain" description="ATP synthase F1 complex delta/epsilon subunit N-terminal" evidence="12">
    <location>
        <begin position="5"/>
        <end position="83"/>
    </location>
</feature>
<dbReference type="Gene3D" id="2.60.15.10">
    <property type="entry name" value="F0F1 ATP synthase delta/epsilon subunit, N-terminal"/>
    <property type="match status" value="1"/>
</dbReference>
<dbReference type="InterPro" id="IPR020546">
    <property type="entry name" value="ATP_synth_F1_dsu/esu_N"/>
</dbReference>
<keyword evidence="5 10" id="KW-0375">Hydrogen ion transport</keyword>
<dbReference type="InterPro" id="IPR036771">
    <property type="entry name" value="ATPsynth_dsu/esu_N"/>
</dbReference>
<keyword evidence="4 10" id="KW-0813">Transport</keyword>
<evidence type="ECO:0000256" key="5">
    <source>
        <dbReference type="ARBA" id="ARBA00022781"/>
    </source>
</evidence>
<protein>
    <recommendedName>
        <fullName evidence="10">ATP synthase epsilon chain</fullName>
    </recommendedName>
    <alternativeName>
        <fullName evidence="10">ATP synthase F1 sector epsilon subunit</fullName>
    </alternativeName>
    <alternativeName>
        <fullName evidence="10">F-ATPase epsilon subunit</fullName>
    </alternativeName>
</protein>
<keyword evidence="14" id="KW-1185">Reference proteome</keyword>
<comment type="subunit">
    <text evidence="10 11">F-type ATPases have 2 components, CF(1) - the catalytic core - and CF(0) - the membrane proton channel. CF(1) has five subunits: alpha(3), beta(3), gamma(1), delta(1), epsilon(1). CF(0) has three main subunits: a, b and c.</text>
</comment>
<gene>
    <name evidence="13" type="primary">atpC1</name>
    <name evidence="10" type="synonym">atpC</name>
    <name evidence="13" type="ORF">STA1M1_08510</name>
</gene>
<dbReference type="NCBIfam" id="NF009978">
    <property type="entry name" value="PRK13443.1"/>
    <property type="match status" value="1"/>
</dbReference>
<evidence type="ECO:0000259" key="12">
    <source>
        <dbReference type="Pfam" id="PF02823"/>
    </source>
</evidence>
<dbReference type="NCBIfam" id="TIGR01216">
    <property type="entry name" value="ATP_synt_epsi"/>
    <property type="match status" value="1"/>
</dbReference>
<keyword evidence="8 10" id="KW-0139">CF(1)</keyword>
<keyword evidence="7 10" id="KW-0472">Membrane</keyword>
<dbReference type="SUPFAM" id="SSF51344">
    <property type="entry name" value="Epsilon subunit of F1F0-ATP synthase N-terminal domain"/>
    <property type="match status" value="1"/>
</dbReference>
<keyword evidence="9 10" id="KW-0066">ATP synthesis</keyword>
<keyword evidence="6 10" id="KW-0406">Ion transport</keyword>
<dbReference type="Proteomes" id="UP001144205">
    <property type="component" value="Unassembled WGS sequence"/>
</dbReference>
<evidence type="ECO:0000313" key="14">
    <source>
        <dbReference type="Proteomes" id="UP001144205"/>
    </source>
</evidence>
<evidence type="ECO:0000256" key="4">
    <source>
        <dbReference type="ARBA" id="ARBA00022448"/>
    </source>
</evidence>
<evidence type="ECO:0000256" key="2">
    <source>
        <dbReference type="ARBA" id="ARBA00004184"/>
    </source>
</evidence>
<accession>A0ABQ5LPP9</accession>
<dbReference type="InterPro" id="IPR001469">
    <property type="entry name" value="ATP_synth_F1_dsu/esu"/>
</dbReference>
<dbReference type="PANTHER" id="PTHR13822:SF10">
    <property type="entry name" value="ATP SYNTHASE EPSILON CHAIN, CHLOROPLASTIC"/>
    <property type="match status" value="1"/>
</dbReference>
<dbReference type="CDD" id="cd12152">
    <property type="entry name" value="F1-ATPase_delta"/>
    <property type="match status" value="1"/>
</dbReference>
<reference evidence="13" key="1">
    <citation type="journal article" date="2023" name="Int. J. Syst. Evol. Microbiol.">
        <title>Sinisalibacter aestuarii sp. nov., isolated from estuarine sediment of the Arakawa River.</title>
        <authorList>
            <person name="Arafat S.T."/>
            <person name="Hirano S."/>
            <person name="Sato A."/>
            <person name="Takeuchi K."/>
            <person name="Yasuda T."/>
            <person name="Terahara T."/>
            <person name="Hamada M."/>
            <person name="Kobayashi T."/>
        </authorList>
    </citation>
    <scope>NUCLEOTIDE SEQUENCE</scope>
    <source>
        <strain evidence="13">B-399</strain>
    </source>
</reference>
<comment type="caution">
    <text evidence="13">The sequence shown here is derived from an EMBL/GenBank/DDBJ whole genome shotgun (WGS) entry which is preliminary data.</text>
</comment>
<proteinExistence type="inferred from homology"/>
<sequence length="137" mass="14120">MADMMQFDLVSPARRLASGEASAVQIPGADGDFTAMANHAPTIATLRPGIVTVQGASGEEKYVVTGGFAEISPSGTSVLAERAMPVSEVTQEVMDEFVTAAVAARDNAQPEMLDQLAKQVGDIAQVAAELGLQAKAS</sequence>
<dbReference type="HAMAP" id="MF_00530">
    <property type="entry name" value="ATP_synth_epsil_bac"/>
    <property type="match status" value="1"/>
</dbReference>
<dbReference type="RefSeq" id="WP_281840919.1">
    <property type="nucleotide sequence ID" value="NZ_BROH01000001.1"/>
</dbReference>
<comment type="subcellular location">
    <subcellularLocation>
        <location evidence="10">Cell membrane</location>
        <topology evidence="10">Peripheral membrane protein</topology>
    </subcellularLocation>
    <subcellularLocation>
        <location evidence="2">Endomembrane system</location>
        <topology evidence="2">Peripheral membrane protein</topology>
    </subcellularLocation>
</comment>
<evidence type="ECO:0000256" key="9">
    <source>
        <dbReference type="ARBA" id="ARBA00023310"/>
    </source>
</evidence>
<evidence type="ECO:0000256" key="3">
    <source>
        <dbReference type="ARBA" id="ARBA00005712"/>
    </source>
</evidence>
<dbReference type="EMBL" id="BROH01000001">
    <property type="protein sequence ID" value="GKY86982.1"/>
    <property type="molecule type" value="Genomic_DNA"/>
</dbReference>
<comment type="similarity">
    <text evidence="3 10 11">Belongs to the ATPase epsilon chain family.</text>
</comment>
<evidence type="ECO:0000256" key="10">
    <source>
        <dbReference type="HAMAP-Rule" id="MF_00530"/>
    </source>
</evidence>
<evidence type="ECO:0000256" key="8">
    <source>
        <dbReference type="ARBA" id="ARBA00023196"/>
    </source>
</evidence>